<sequence>FLWVLPVHQARALHAPDIPDDSTDNITIFTRILDRLLDGYDNRLRPGLGVDRIKKIENNVYVYTHTHIYIYTHLLIKGISILFLQNNSSWFH</sequence>
<evidence type="ECO:0008006" key="3">
    <source>
        <dbReference type="Google" id="ProtNLM"/>
    </source>
</evidence>
<evidence type="ECO:0000313" key="1">
    <source>
        <dbReference type="EMBL" id="KAB0345870.1"/>
    </source>
</evidence>
<reference evidence="1 2" key="1">
    <citation type="submission" date="2019-06" db="EMBL/GenBank/DDBJ databases">
        <title>Discovery of a novel chromosome fission-fusion reversal in muntjac.</title>
        <authorList>
            <person name="Mudd A.B."/>
            <person name="Bredeson J.V."/>
            <person name="Baum R."/>
            <person name="Hockemeyer D."/>
            <person name="Rokhsar D.S."/>
        </authorList>
    </citation>
    <scope>NUCLEOTIDE SEQUENCE [LARGE SCALE GENOMIC DNA]</scope>
    <source>
        <strain evidence="1">UCam_UCB_Mr</strain>
        <tissue evidence="1">Fibroblast cell line</tissue>
    </source>
</reference>
<gene>
    <name evidence="1" type="ORF">FD755_024470</name>
</gene>
<dbReference type="Proteomes" id="UP000326062">
    <property type="component" value="Unassembled WGS sequence"/>
</dbReference>
<comment type="caution">
    <text evidence="1">The sequence shown here is derived from an EMBL/GenBank/DDBJ whole genome shotgun (WGS) entry which is preliminary data.</text>
</comment>
<dbReference type="EMBL" id="VCEB01003080">
    <property type="protein sequence ID" value="KAB0345870.1"/>
    <property type="molecule type" value="Genomic_DNA"/>
</dbReference>
<feature type="non-terminal residue" evidence="1">
    <location>
        <position position="1"/>
    </location>
</feature>
<dbReference type="AlphaFoldDB" id="A0A5N3VBR6"/>
<protein>
    <recommendedName>
        <fullName evidence="3">Neurotransmitter-gated ion-channel ligand-binding domain-containing protein</fullName>
    </recommendedName>
</protein>
<name>A0A5N3VBR6_MUNRE</name>
<accession>A0A5N3VBR6</accession>
<organism evidence="1 2">
    <name type="scientific">Muntiacus reevesi</name>
    <name type="common">Reeves' muntjac</name>
    <name type="synonym">Cervus reevesi</name>
    <dbReference type="NCBI Taxonomy" id="9886"/>
    <lineage>
        <taxon>Eukaryota</taxon>
        <taxon>Metazoa</taxon>
        <taxon>Chordata</taxon>
        <taxon>Craniata</taxon>
        <taxon>Vertebrata</taxon>
        <taxon>Euteleostomi</taxon>
        <taxon>Mammalia</taxon>
        <taxon>Eutheria</taxon>
        <taxon>Laurasiatheria</taxon>
        <taxon>Artiodactyla</taxon>
        <taxon>Ruminantia</taxon>
        <taxon>Pecora</taxon>
        <taxon>Cervidae</taxon>
        <taxon>Muntiacinae</taxon>
        <taxon>Muntiacus</taxon>
    </lineage>
</organism>
<proteinExistence type="predicted"/>
<evidence type="ECO:0000313" key="2">
    <source>
        <dbReference type="Proteomes" id="UP000326062"/>
    </source>
</evidence>
<keyword evidence="2" id="KW-1185">Reference proteome</keyword>